<evidence type="ECO:0000313" key="1">
    <source>
        <dbReference type="EMBL" id="AUI71256.1"/>
    </source>
</evidence>
<sequence length="70" mass="8112">MAFSKNESGVIIFLGFKWMFELFLDFFLLEINVFVEILRNLPVPSAIFEQLAIKKEKGYLKILHTQSNSG</sequence>
<name>A0A2K9HHJ3_9LACO</name>
<reference evidence="1 2" key="1">
    <citation type="submission" date="2016-12" db="EMBL/GenBank/DDBJ databases">
        <title>The whole genome sequencing and assembly of Lactobacillus alimentarius DSM 20249T strain.</title>
        <authorList>
            <person name="Lee Y.-J."/>
            <person name="Yi H."/>
            <person name="Bahn Y.-S."/>
            <person name="Kim J.F."/>
            <person name="Lee D.-W."/>
        </authorList>
    </citation>
    <scope>NUCLEOTIDE SEQUENCE [LARGE SCALE GENOMIC DNA]</scope>
    <source>
        <strain evidence="1 2">DSM 20249</strain>
    </source>
</reference>
<accession>A0A2K9HHJ3</accession>
<dbReference type="EMBL" id="CP018867">
    <property type="protein sequence ID" value="AUI71256.1"/>
    <property type="molecule type" value="Genomic_DNA"/>
</dbReference>
<keyword evidence="2" id="KW-1185">Reference proteome</keyword>
<organism evidence="1 2">
    <name type="scientific">Companilactobacillus alimentarius DSM 20249</name>
    <dbReference type="NCBI Taxonomy" id="1423720"/>
    <lineage>
        <taxon>Bacteria</taxon>
        <taxon>Bacillati</taxon>
        <taxon>Bacillota</taxon>
        <taxon>Bacilli</taxon>
        <taxon>Lactobacillales</taxon>
        <taxon>Lactobacillaceae</taxon>
        <taxon>Companilactobacillus</taxon>
    </lineage>
</organism>
<dbReference type="KEGG" id="lali:LA20249_03165"/>
<dbReference type="AlphaFoldDB" id="A0A2K9HHJ3"/>
<evidence type="ECO:0000313" key="2">
    <source>
        <dbReference type="Proteomes" id="UP000234653"/>
    </source>
</evidence>
<protein>
    <submittedName>
        <fullName evidence="1">Uncharacterized protein</fullName>
    </submittedName>
</protein>
<gene>
    <name evidence="1" type="ORF">LA20249_03165</name>
</gene>
<proteinExistence type="predicted"/>
<dbReference type="Proteomes" id="UP000234653">
    <property type="component" value="Chromosome"/>
</dbReference>